<dbReference type="AlphaFoldDB" id="A0A397TNN3"/>
<evidence type="ECO:0000313" key="3">
    <source>
        <dbReference type="Proteomes" id="UP000266673"/>
    </source>
</evidence>
<organism evidence="2 3">
    <name type="scientific">Gigaspora rosea</name>
    <dbReference type="NCBI Taxonomy" id="44941"/>
    <lineage>
        <taxon>Eukaryota</taxon>
        <taxon>Fungi</taxon>
        <taxon>Fungi incertae sedis</taxon>
        <taxon>Mucoromycota</taxon>
        <taxon>Glomeromycotina</taxon>
        <taxon>Glomeromycetes</taxon>
        <taxon>Diversisporales</taxon>
        <taxon>Gigasporaceae</taxon>
        <taxon>Gigaspora</taxon>
    </lineage>
</organism>
<gene>
    <name evidence="2" type="ORF">C2G38_2237708</name>
</gene>
<dbReference type="EMBL" id="QKWP01007312">
    <property type="protein sequence ID" value="RIA99803.1"/>
    <property type="molecule type" value="Genomic_DNA"/>
</dbReference>
<reference evidence="2 3" key="1">
    <citation type="submission" date="2018-06" db="EMBL/GenBank/DDBJ databases">
        <title>Comparative genomics reveals the genomic features of Rhizophagus irregularis, R. cerebriforme, R. diaphanum and Gigaspora rosea, and their symbiotic lifestyle signature.</title>
        <authorList>
            <person name="Morin E."/>
            <person name="San Clemente H."/>
            <person name="Chen E.C.H."/>
            <person name="De La Providencia I."/>
            <person name="Hainaut M."/>
            <person name="Kuo A."/>
            <person name="Kohler A."/>
            <person name="Murat C."/>
            <person name="Tang N."/>
            <person name="Roy S."/>
            <person name="Loubradou J."/>
            <person name="Henrissat B."/>
            <person name="Grigoriev I.V."/>
            <person name="Corradi N."/>
            <person name="Roux C."/>
            <person name="Martin F.M."/>
        </authorList>
    </citation>
    <scope>NUCLEOTIDE SEQUENCE [LARGE SCALE GENOMIC DNA]</scope>
    <source>
        <strain evidence="2 3">DAOM 194757</strain>
    </source>
</reference>
<feature type="compositionally biased region" description="Basic and acidic residues" evidence="1">
    <location>
        <begin position="1"/>
        <end position="11"/>
    </location>
</feature>
<name>A0A397TNN3_9GLOM</name>
<feature type="non-terminal residue" evidence="2">
    <location>
        <position position="60"/>
    </location>
</feature>
<sequence length="60" mass="7055">MEYDNEFHDMNSDNNSSEDDETFDNLSEIFDKSDFNINGILKINLAYLTTLRLWRCLCGL</sequence>
<protein>
    <submittedName>
        <fullName evidence="2">Uncharacterized protein</fullName>
    </submittedName>
</protein>
<evidence type="ECO:0000256" key="1">
    <source>
        <dbReference type="SAM" id="MobiDB-lite"/>
    </source>
</evidence>
<comment type="caution">
    <text evidence="2">The sequence shown here is derived from an EMBL/GenBank/DDBJ whole genome shotgun (WGS) entry which is preliminary data.</text>
</comment>
<keyword evidence="3" id="KW-1185">Reference proteome</keyword>
<proteinExistence type="predicted"/>
<dbReference type="Proteomes" id="UP000266673">
    <property type="component" value="Unassembled WGS sequence"/>
</dbReference>
<evidence type="ECO:0000313" key="2">
    <source>
        <dbReference type="EMBL" id="RIA99803.1"/>
    </source>
</evidence>
<accession>A0A397TNN3</accession>
<feature type="region of interest" description="Disordered" evidence="1">
    <location>
        <begin position="1"/>
        <end position="20"/>
    </location>
</feature>